<dbReference type="RefSeq" id="WP_343918620.1">
    <property type="nucleotide sequence ID" value="NZ_BAAAJT010000002.1"/>
</dbReference>
<keyword evidence="7" id="KW-1185">Reference proteome</keyword>
<evidence type="ECO:0000256" key="1">
    <source>
        <dbReference type="ARBA" id="ARBA00010466"/>
    </source>
</evidence>
<evidence type="ECO:0000313" key="7">
    <source>
        <dbReference type="Proteomes" id="UP001597351"/>
    </source>
</evidence>
<accession>A0ABW4TNH5</accession>
<keyword evidence="3" id="KW-0238">DNA-binding</keyword>
<dbReference type="InterPro" id="IPR051054">
    <property type="entry name" value="SorC_transcr_regulators"/>
</dbReference>
<evidence type="ECO:0000256" key="3">
    <source>
        <dbReference type="ARBA" id="ARBA00023125"/>
    </source>
</evidence>
<evidence type="ECO:0000259" key="5">
    <source>
        <dbReference type="Pfam" id="PF04198"/>
    </source>
</evidence>
<evidence type="ECO:0000256" key="4">
    <source>
        <dbReference type="ARBA" id="ARBA00023163"/>
    </source>
</evidence>
<evidence type="ECO:0000313" key="6">
    <source>
        <dbReference type="EMBL" id="MFD1947478.1"/>
    </source>
</evidence>
<dbReference type="Proteomes" id="UP001597351">
    <property type="component" value="Unassembled WGS sequence"/>
</dbReference>
<evidence type="ECO:0000256" key="2">
    <source>
        <dbReference type="ARBA" id="ARBA00023015"/>
    </source>
</evidence>
<comment type="caution">
    <text evidence="6">The sequence shown here is derived from an EMBL/GenBank/DDBJ whole genome shotgun (WGS) entry which is preliminary data.</text>
</comment>
<dbReference type="PANTHER" id="PTHR34294:SF1">
    <property type="entry name" value="TRANSCRIPTIONAL REGULATOR LSRR"/>
    <property type="match status" value="1"/>
</dbReference>
<dbReference type="SUPFAM" id="SSF100950">
    <property type="entry name" value="NagB/RpiA/CoA transferase-like"/>
    <property type="match status" value="1"/>
</dbReference>
<name>A0ABW4TNH5_9ACTN</name>
<dbReference type="PANTHER" id="PTHR34294">
    <property type="entry name" value="TRANSCRIPTIONAL REGULATOR-RELATED"/>
    <property type="match status" value="1"/>
</dbReference>
<comment type="similarity">
    <text evidence="1">Belongs to the SorC transcriptional regulatory family.</text>
</comment>
<dbReference type="Pfam" id="PF04198">
    <property type="entry name" value="Sugar-bind"/>
    <property type="match status" value="1"/>
</dbReference>
<dbReference type="InterPro" id="IPR037171">
    <property type="entry name" value="NagB/RpiA_transferase-like"/>
</dbReference>
<proteinExistence type="inferred from homology"/>
<protein>
    <submittedName>
        <fullName evidence="6">Sugar-binding transcriptional regulator</fullName>
    </submittedName>
</protein>
<organism evidence="6 7">
    <name type="scientific">Nocardioides aestuarii</name>
    <dbReference type="NCBI Taxonomy" id="252231"/>
    <lineage>
        <taxon>Bacteria</taxon>
        <taxon>Bacillati</taxon>
        <taxon>Actinomycetota</taxon>
        <taxon>Actinomycetes</taxon>
        <taxon>Propionibacteriales</taxon>
        <taxon>Nocardioidaceae</taxon>
        <taxon>Nocardioides</taxon>
    </lineage>
</organism>
<sequence length="296" mass="30847">MEGRSQAEVATALSTSRPNVSRMLAEAQRRGIVEIRINHPDGRAPDLESQLERTFGLTTARVARRGPGTALDESGRLAARLLVDSLEDGSTLALSWGHALQSLVRSVDVDRDHDVTLLQLLGGTSAVGHGVSGQELVRELASRLGADYRPLHAPATLRSAEATRTVVAEESVAAALGAAGRARLAFVGVGTPRTGSSAAVLESLDLSTEEQRAFWDAGPVGDLAGRFYDADGVPVTGPVDDRVVGVSLDGLRGIHHVVGVASGREKALAVVAALRGGHLGSLVCDETLARELLLAA</sequence>
<dbReference type="InterPro" id="IPR007324">
    <property type="entry name" value="Sugar-bd_dom_put"/>
</dbReference>
<dbReference type="EMBL" id="JBHUGD010000003">
    <property type="protein sequence ID" value="MFD1947478.1"/>
    <property type="molecule type" value="Genomic_DNA"/>
</dbReference>
<gene>
    <name evidence="6" type="ORF">ACFSDE_11810</name>
</gene>
<keyword evidence="4" id="KW-0804">Transcription</keyword>
<dbReference type="Gene3D" id="3.40.50.1360">
    <property type="match status" value="1"/>
</dbReference>
<feature type="domain" description="Sugar-binding" evidence="5">
    <location>
        <begin position="46"/>
        <end position="293"/>
    </location>
</feature>
<dbReference type="Gene3D" id="1.10.10.60">
    <property type="entry name" value="Homeodomain-like"/>
    <property type="match status" value="1"/>
</dbReference>
<reference evidence="7" key="1">
    <citation type="journal article" date="2019" name="Int. J. Syst. Evol. Microbiol.">
        <title>The Global Catalogue of Microorganisms (GCM) 10K type strain sequencing project: providing services to taxonomists for standard genome sequencing and annotation.</title>
        <authorList>
            <consortium name="The Broad Institute Genomics Platform"/>
            <consortium name="The Broad Institute Genome Sequencing Center for Infectious Disease"/>
            <person name="Wu L."/>
            <person name="Ma J."/>
        </authorList>
    </citation>
    <scope>NUCLEOTIDE SEQUENCE [LARGE SCALE GENOMIC DNA]</scope>
    <source>
        <strain evidence="7">CGMCC 1.12477</strain>
    </source>
</reference>
<keyword evidence="2" id="KW-0805">Transcription regulation</keyword>